<feature type="domain" description="SnoaL-like" evidence="1">
    <location>
        <begin position="14"/>
        <end position="129"/>
    </location>
</feature>
<dbReference type="SUPFAM" id="SSF54427">
    <property type="entry name" value="NTF2-like"/>
    <property type="match status" value="1"/>
</dbReference>
<organism evidence="2 3">
    <name type="scientific">Streptomyces bambusae</name>
    <dbReference type="NCBI Taxonomy" id="1550616"/>
    <lineage>
        <taxon>Bacteria</taxon>
        <taxon>Bacillati</taxon>
        <taxon>Actinomycetota</taxon>
        <taxon>Actinomycetes</taxon>
        <taxon>Kitasatosporales</taxon>
        <taxon>Streptomycetaceae</taxon>
        <taxon>Streptomyces</taxon>
    </lineage>
</organism>
<keyword evidence="3" id="KW-1185">Reference proteome</keyword>
<proteinExistence type="predicted"/>
<evidence type="ECO:0000259" key="1">
    <source>
        <dbReference type="Pfam" id="PF12680"/>
    </source>
</evidence>
<gene>
    <name evidence="2" type="ORF">GPJ59_12490</name>
</gene>
<protein>
    <submittedName>
        <fullName evidence="2">Nuclear transport factor 2</fullName>
    </submittedName>
</protein>
<dbReference type="InterPro" id="IPR032710">
    <property type="entry name" value="NTF2-like_dom_sf"/>
</dbReference>
<evidence type="ECO:0000313" key="2">
    <source>
        <dbReference type="EMBL" id="MBW5482680.1"/>
    </source>
</evidence>
<dbReference type="InterPro" id="IPR037401">
    <property type="entry name" value="SnoaL-like"/>
</dbReference>
<dbReference type="Proteomes" id="UP000812013">
    <property type="component" value="Unassembled WGS sequence"/>
</dbReference>
<accession>A0ABS6Z4J0</accession>
<dbReference type="Pfam" id="PF12680">
    <property type="entry name" value="SnoaL_2"/>
    <property type="match status" value="1"/>
</dbReference>
<sequence>MLDEATRKELALEHCRRMSSGNVDRMLELYTKDVRFEDPVGSVPMIGHDELRVHFQRAAEAKTVDVAGVPVAAQDGLHVAIPVSVYMNYLPLGPALTKHGYLDKPTDPFRKRIKFSLTSIFRTGSHGLIEAVWVYWGKSDLSLLDPGQE</sequence>
<dbReference type="EMBL" id="WTFF01000069">
    <property type="protein sequence ID" value="MBW5482680.1"/>
    <property type="molecule type" value="Genomic_DNA"/>
</dbReference>
<evidence type="ECO:0000313" key="3">
    <source>
        <dbReference type="Proteomes" id="UP000812013"/>
    </source>
</evidence>
<dbReference type="Gene3D" id="3.10.450.50">
    <property type="match status" value="1"/>
</dbReference>
<reference evidence="2 3" key="1">
    <citation type="submission" date="2019-12" db="EMBL/GenBank/DDBJ databases">
        <title>Genome sequence of Streptomyces bambusae.</title>
        <authorList>
            <person name="Bansal K."/>
            <person name="Choksket S."/>
            <person name="Korpole S."/>
            <person name="Patil P.B."/>
        </authorList>
    </citation>
    <scope>NUCLEOTIDE SEQUENCE [LARGE SCALE GENOMIC DNA]</scope>
    <source>
        <strain evidence="2 3">SK60</strain>
    </source>
</reference>
<name>A0ABS6Z4J0_9ACTN</name>
<dbReference type="RefSeq" id="WP_219667154.1">
    <property type="nucleotide sequence ID" value="NZ_WTFF01000069.1"/>
</dbReference>
<comment type="caution">
    <text evidence="2">The sequence shown here is derived from an EMBL/GenBank/DDBJ whole genome shotgun (WGS) entry which is preliminary data.</text>
</comment>